<dbReference type="OMA" id="HNQHEEI"/>
<keyword evidence="1" id="KW-1133">Transmembrane helix</keyword>
<evidence type="ECO:0000313" key="2">
    <source>
        <dbReference type="Ensembl" id="ENSPMRP00000022005.1"/>
    </source>
</evidence>
<keyword evidence="1" id="KW-0812">Transmembrane</keyword>
<proteinExistence type="predicted"/>
<dbReference type="GO" id="GO:0000139">
    <property type="term" value="C:Golgi membrane"/>
    <property type="evidence" value="ECO:0007669"/>
    <property type="project" value="InterPro"/>
</dbReference>
<accession>A0A670JCT4</accession>
<dbReference type="Proteomes" id="UP000472272">
    <property type="component" value="Chromosome 8"/>
</dbReference>
<dbReference type="Ensembl" id="ENSPMRT00000023374.1">
    <property type="protein sequence ID" value="ENSPMRP00000022005.1"/>
    <property type="gene ID" value="ENSPMRG00000014313.1"/>
</dbReference>
<evidence type="ECO:0008006" key="4">
    <source>
        <dbReference type="Google" id="ProtNLM"/>
    </source>
</evidence>
<sequence length="192" mass="22009">MGTGLCTRRQKGLLQTGFCLVAVACLASGAFLYNHLQQKVKSAEALALKYKQQQEVLSAQLQVVYEHRSRLERSLQKERGEHKKTKEGKVVGLLPEVNLKRRLLKTAEYAALERAFSVNQHEDVKKQLLDLQMQHNGLKLEHRKITETHNQKYSQLQREKERVPLPLLTLWNSLPIDTWQVPSLYSALGRTG</sequence>
<evidence type="ECO:0000313" key="3">
    <source>
        <dbReference type="Proteomes" id="UP000472272"/>
    </source>
</evidence>
<dbReference type="PANTHER" id="PTHR22909:SF23">
    <property type="entry name" value="GOLGI INTEGRAL MEMBRANE PROTEIN 4-LIKE"/>
    <property type="match status" value="1"/>
</dbReference>
<reference evidence="2" key="3">
    <citation type="submission" date="2025-09" db="UniProtKB">
        <authorList>
            <consortium name="Ensembl"/>
        </authorList>
    </citation>
    <scope>IDENTIFICATION</scope>
</reference>
<keyword evidence="1" id="KW-0472">Membrane</keyword>
<reference evidence="2" key="2">
    <citation type="submission" date="2025-08" db="UniProtKB">
        <authorList>
            <consortium name="Ensembl"/>
        </authorList>
    </citation>
    <scope>IDENTIFICATION</scope>
</reference>
<evidence type="ECO:0000256" key="1">
    <source>
        <dbReference type="SAM" id="Phobius"/>
    </source>
</evidence>
<keyword evidence="3" id="KW-1185">Reference proteome</keyword>
<dbReference type="InterPro" id="IPR042336">
    <property type="entry name" value="GOLIM4"/>
</dbReference>
<dbReference type="PANTHER" id="PTHR22909">
    <property type="entry name" value="GOLGI INTEGRAL MEMBRANE PROTEIN 4"/>
    <property type="match status" value="1"/>
</dbReference>
<feature type="transmembrane region" description="Helical" evidence="1">
    <location>
        <begin position="12"/>
        <end position="33"/>
    </location>
</feature>
<dbReference type="AlphaFoldDB" id="A0A670JCT4"/>
<reference evidence="2 3" key="1">
    <citation type="journal article" date="2019" name="Proc. Natl. Acad. Sci. U.S.A.">
        <title>Regulatory changes in pterin and carotenoid genes underlie balanced color polymorphisms in the wall lizard.</title>
        <authorList>
            <person name="Andrade P."/>
            <person name="Pinho C."/>
            <person name="Perez I de Lanuza G."/>
            <person name="Afonso S."/>
            <person name="Brejcha J."/>
            <person name="Rubin C.J."/>
            <person name="Wallerman O."/>
            <person name="Pereira P."/>
            <person name="Sabatino S.J."/>
            <person name="Bellati A."/>
            <person name="Pellitteri-Rosa D."/>
            <person name="Bosakova Z."/>
            <person name="Bunikis I."/>
            <person name="Carretero M.A."/>
            <person name="Feiner N."/>
            <person name="Marsik P."/>
            <person name="Pauperio F."/>
            <person name="Salvi D."/>
            <person name="Soler L."/>
            <person name="While G.M."/>
            <person name="Uller T."/>
            <person name="Font E."/>
            <person name="Andersson L."/>
            <person name="Carneiro M."/>
        </authorList>
    </citation>
    <scope>NUCLEOTIDE SEQUENCE</scope>
</reference>
<name>A0A670JCT4_PODMU</name>
<protein>
    <recommendedName>
        <fullName evidence="4">Golgi integral membrane protein 4</fullName>
    </recommendedName>
</protein>
<dbReference type="GeneTree" id="ENSGT00940000164637"/>
<organism evidence="2 3">
    <name type="scientific">Podarcis muralis</name>
    <name type="common">Wall lizard</name>
    <name type="synonym">Lacerta muralis</name>
    <dbReference type="NCBI Taxonomy" id="64176"/>
    <lineage>
        <taxon>Eukaryota</taxon>
        <taxon>Metazoa</taxon>
        <taxon>Chordata</taxon>
        <taxon>Craniata</taxon>
        <taxon>Vertebrata</taxon>
        <taxon>Euteleostomi</taxon>
        <taxon>Lepidosauria</taxon>
        <taxon>Squamata</taxon>
        <taxon>Bifurcata</taxon>
        <taxon>Unidentata</taxon>
        <taxon>Episquamata</taxon>
        <taxon>Laterata</taxon>
        <taxon>Lacertibaenia</taxon>
        <taxon>Lacertidae</taxon>
        <taxon>Podarcis</taxon>
    </lineage>
</organism>